<organism evidence="3 4">
    <name type="scientific">Triangularia verruculosa</name>
    <dbReference type="NCBI Taxonomy" id="2587418"/>
    <lineage>
        <taxon>Eukaryota</taxon>
        <taxon>Fungi</taxon>
        <taxon>Dikarya</taxon>
        <taxon>Ascomycota</taxon>
        <taxon>Pezizomycotina</taxon>
        <taxon>Sordariomycetes</taxon>
        <taxon>Sordariomycetidae</taxon>
        <taxon>Sordariales</taxon>
        <taxon>Podosporaceae</taxon>
        <taxon>Triangularia</taxon>
    </lineage>
</organism>
<feature type="region of interest" description="Disordered" evidence="1">
    <location>
        <begin position="648"/>
        <end position="705"/>
    </location>
</feature>
<proteinExistence type="predicted"/>
<sequence length="705" mass="76091">MSHSPRPPSLAPSRKSIFREEFNSDLTLPYPNLGLPAAGEPINNDTDDANMATSPTPRELRRLASDHNFVFGATDPAPRRLGFLSFLKNHLSLAVALIIGVISVVVAIVYTVVTSRQLLHCPTWANDCRSVDLWTAENLGVIQGIITTVYLIGLSALAYISLSLCQAALWPLLHTQPFTIRGLEGFLALTHGNVMSLPDAAMSLRSVSAGIIFIICLLSTALPLAGPPLVGSAYTPRLESVAIASNITSLPSSVMERPFTQANPLSSAHVPALSAYHNYASDPLSEPLPDFRNWLFDRSTLSSRGSFTAKAINLDTVISCQGRRLQQLQKDGLSWNAFKTTTNLSSTHHKPSGQVWFQPQPHLTVFLDDVKFPSNNSINTTVIFAALNGTIAGGTTTNLTLGTIDTVSAIACEILTTATDGILTVGPDPPHYDTDNANIPILSSLSHLPNLTSTLLWLTASPILAGVSLEGSQPLFSNNTLTHLPTSDLSGTNTWTIPGLENFISMSIGATATSLFSHSASSTKQQQELISNLETNKLSTDRAYLLLILPLLYLFLITITALWNMVMHKKHQIPVMRTMNLSELLKSSQTGWMRDKTGADAAKSYLPSDLGGLGVRFGVVEGEVGFGPAQEEEDGTAVAGFVVGRDDKGKAREPLGDGSGSRVGSRVHTGNSSVSWQESYHSGREVGRERSYRMERGEWPRQSDL</sequence>
<evidence type="ECO:0000313" key="3">
    <source>
        <dbReference type="EMBL" id="KAK4196666.1"/>
    </source>
</evidence>
<evidence type="ECO:0000256" key="2">
    <source>
        <dbReference type="SAM" id="Phobius"/>
    </source>
</evidence>
<evidence type="ECO:0000256" key="1">
    <source>
        <dbReference type="SAM" id="MobiDB-lite"/>
    </source>
</evidence>
<name>A0AAN6XBR9_9PEZI</name>
<feature type="compositionally biased region" description="Polar residues" evidence="1">
    <location>
        <begin position="668"/>
        <end position="680"/>
    </location>
</feature>
<feature type="transmembrane region" description="Helical" evidence="2">
    <location>
        <begin position="207"/>
        <end position="226"/>
    </location>
</feature>
<keyword evidence="2" id="KW-0812">Transmembrane</keyword>
<gene>
    <name evidence="3" type="ORF">QBC40DRAFT_268268</name>
</gene>
<keyword evidence="4" id="KW-1185">Reference proteome</keyword>
<feature type="compositionally biased region" description="Basic and acidic residues" evidence="1">
    <location>
        <begin position="681"/>
        <end position="705"/>
    </location>
</feature>
<keyword evidence="2" id="KW-1133">Transmembrane helix</keyword>
<reference evidence="3" key="1">
    <citation type="journal article" date="2023" name="Mol. Phylogenet. Evol.">
        <title>Genome-scale phylogeny and comparative genomics of the fungal order Sordariales.</title>
        <authorList>
            <person name="Hensen N."/>
            <person name="Bonometti L."/>
            <person name="Westerberg I."/>
            <person name="Brannstrom I.O."/>
            <person name="Guillou S."/>
            <person name="Cros-Aarteil S."/>
            <person name="Calhoun S."/>
            <person name="Haridas S."/>
            <person name="Kuo A."/>
            <person name="Mondo S."/>
            <person name="Pangilinan J."/>
            <person name="Riley R."/>
            <person name="LaButti K."/>
            <person name="Andreopoulos B."/>
            <person name="Lipzen A."/>
            <person name="Chen C."/>
            <person name="Yan M."/>
            <person name="Daum C."/>
            <person name="Ng V."/>
            <person name="Clum A."/>
            <person name="Steindorff A."/>
            <person name="Ohm R.A."/>
            <person name="Martin F."/>
            <person name="Silar P."/>
            <person name="Natvig D.O."/>
            <person name="Lalanne C."/>
            <person name="Gautier V."/>
            <person name="Ament-Velasquez S.L."/>
            <person name="Kruys A."/>
            <person name="Hutchinson M.I."/>
            <person name="Powell A.J."/>
            <person name="Barry K."/>
            <person name="Miller A.N."/>
            <person name="Grigoriev I.V."/>
            <person name="Debuchy R."/>
            <person name="Gladieux P."/>
            <person name="Hiltunen Thoren M."/>
            <person name="Johannesson H."/>
        </authorList>
    </citation>
    <scope>NUCLEOTIDE SEQUENCE</scope>
    <source>
        <strain evidence="3">CBS 315.58</strain>
    </source>
</reference>
<feature type="transmembrane region" description="Helical" evidence="2">
    <location>
        <begin position="141"/>
        <end position="162"/>
    </location>
</feature>
<dbReference type="Proteomes" id="UP001303160">
    <property type="component" value="Unassembled WGS sequence"/>
</dbReference>
<dbReference type="AlphaFoldDB" id="A0AAN6XBR9"/>
<protein>
    <submittedName>
        <fullName evidence="3">Uncharacterized protein</fullName>
    </submittedName>
</protein>
<feature type="transmembrane region" description="Helical" evidence="2">
    <location>
        <begin position="543"/>
        <end position="566"/>
    </location>
</feature>
<reference evidence="3" key="2">
    <citation type="submission" date="2023-05" db="EMBL/GenBank/DDBJ databases">
        <authorList>
            <consortium name="Lawrence Berkeley National Laboratory"/>
            <person name="Steindorff A."/>
            <person name="Hensen N."/>
            <person name="Bonometti L."/>
            <person name="Westerberg I."/>
            <person name="Brannstrom I.O."/>
            <person name="Guillou S."/>
            <person name="Cros-Aarteil S."/>
            <person name="Calhoun S."/>
            <person name="Haridas S."/>
            <person name="Kuo A."/>
            <person name="Mondo S."/>
            <person name="Pangilinan J."/>
            <person name="Riley R."/>
            <person name="Labutti K."/>
            <person name="Andreopoulos B."/>
            <person name="Lipzen A."/>
            <person name="Chen C."/>
            <person name="Yanf M."/>
            <person name="Daum C."/>
            <person name="Ng V."/>
            <person name="Clum A."/>
            <person name="Ohm R."/>
            <person name="Martin F."/>
            <person name="Silar P."/>
            <person name="Natvig D."/>
            <person name="Lalanne C."/>
            <person name="Gautier V."/>
            <person name="Ament-Velasquez S.L."/>
            <person name="Kruys A."/>
            <person name="Hutchinson M.I."/>
            <person name="Powell A.J."/>
            <person name="Barry K."/>
            <person name="Miller A.N."/>
            <person name="Grigoriev I.V."/>
            <person name="Debuchy R."/>
            <person name="Gladieux P."/>
            <person name="Thoren M.H."/>
            <person name="Johannesson H."/>
        </authorList>
    </citation>
    <scope>NUCLEOTIDE SEQUENCE</scope>
    <source>
        <strain evidence="3">CBS 315.58</strain>
    </source>
</reference>
<dbReference type="EMBL" id="MU863979">
    <property type="protein sequence ID" value="KAK4196666.1"/>
    <property type="molecule type" value="Genomic_DNA"/>
</dbReference>
<evidence type="ECO:0000313" key="4">
    <source>
        <dbReference type="Proteomes" id="UP001303160"/>
    </source>
</evidence>
<accession>A0AAN6XBR9</accession>
<keyword evidence="2" id="KW-0472">Membrane</keyword>
<feature type="transmembrane region" description="Helical" evidence="2">
    <location>
        <begin position="91"/>
        <end position="113"/>
    </location>
</feature>
<comment type="caution">
    <text evidence="3">The sequence shown here is derived from an EMBL/GenBank/DDBJ whole genome shotgun (WGS) entry which is preliminary data.</text>
</comment>